<dbReference type="EMBL" id="BSPC01000015">
    <property type="protein sequence ID" value="GLS18804.1"/>
    <property type="molecule type" value="Genomic_DNA"/>
</dbReference>
<feature type="chain" id="PRO_5047087380" evidence="1">
    <location>
        <begin position="27"/>
        <end position="224"/>
    </location>
</feature>
<evidence type="ECO:0000313" key="3">
    <source>
        <dbReference type="Proteomes" id="UP001156882"/>
    </source>
</evidence>
<keyword evidence="1" id="KW-0732">Signal</keyword>
<dbReference type="Proteomes" id="UP001156882">
    <property type="component" value="Unassembled WGS sequence"/>
</dbReference>
<comment type="caution">
    <text evidence="2">The sequence shown here is derived from an EMBL/GenBank/DDBJ whole genome shotgun (WGS) entry which is preliminary data.</text>
</comment>
<reference evidence="3" key="1">
    <citation type="journal article" date="2019" name="Int. J. Syst. Evol. Microbiol.">
        <title>The Global Catalogue of Microorganisms (GCM) 10K type strain sequencing project: providing services to taxonomists for standard genome sequencing and annotation.</title>
        <authorList>
            <consortium name="The Broad Institute Genomics Platform"/>
            <consortium name="The Broad Institute Genome Sequencing Center for Infectious Disease"/>
            <person name="Wu L."/>
            <person name="Ma J."/>
        </authorList>
    </citation>
    <scope>NUCLEOTIDE SEQUENCE [LARGE SCALE GENOMIC DNA]</scope>
    <source>
        <strain evidence="3">NBRC 101365</strain>
    </source>
</reference>
<dbReference type="RefSeq" id="WP_284311675.1">
    <property type="nucleotide sequence ID" value="NZ_BSPC01000015.1"/>
</dbReference>
<gene>
    <name evidence="2" type="ORF">GCM10007874_18210</name>
</gene>
<sequence length="224" mass="23806">MLSSVLRVTGLIALVMGLLCGFSSLATPASAMDFRTADLTSGKCRSRCPSVMVATGEITSGTTQRLIAFVQQAAGQRASNVLIIDSPGGHLIESLRLGLVLRKLRTSVFVGRVVSLNGQSVAVNGSCMSACVYTLMGGSKRFVTADSRVGVHREFLPNSTGSDPLSVLRSTRRFPEVTQLLRAYSQRMGVSPALIDLAEQYGGGGIRILTPQDITRFRLAAIAK</sequence>
<proteinExistence type="predicted"/>
<keyword evidence="3" id="KW-1185">Reference proteome</keyword>
<evidence type="ECO:0000256" key="1">
    <source>
        <dbReference type="SAM" id="SignalP"/>
    </source>
</evidence>
<feature type="signal peptide" evidence="1">
    <location>
        <begin position="1"/>
        <end position="26"/>
    </location>
</feature>
<dbReference type="InterPro" id="IPR029045">
    <property type="entry name" value="ClpP/crotonase-like_dom_sf"/>
</dbReference>
<name>A0ABQ6CEZ8_9HYPH</name>
<organism evidence="2 3">
    <name type="scientific">Labrys miyagiensis</name>
    <dbReference type="NCBI Taxonomy" id="346912"/>
    <lineage>
        <taxon>Bacteria</taxon>
        <taxon>Pseudomonadati</taxon>
        <taxon>Pseudomonadota</taxon>
        <taxon>Alphaproteobacteria</taxon>
        <taxon>Hyphomicrobiales</taxon>
        <taxon>Xanthobacteraceae</taxon>
        <taxon>Labrys</taxon>
    </lineage>
</organism>
<dbReference type="SUPFAM" id="SSF52096">
    <property type="entry name" value="ClpP/crotonase"/>
    <property type="match status" value="1"/>
</dbReference>
<accession>A0ABQ6CEZ8</accession>
<evidence type="ECO:0000313" key="2">
    <source>
        <dbReference type="EMBL" id="GLS18804.1"/>
    </source>
</evidence>
<protein>
    <submittedName>
        <fullName evidence="2">Uncharacterized protein</fullName>
    </submittedName>
</protein>
<dbReference type="Gene3D" id="3.90.226.10">
    <property type="entry name" value="2-enoyl-CoA Hydratase, Chain A, domain 1"/>
    <property type="match status" value="1"/>
</dbReference>